<organism evidence="8 9">
    <name type="scientific">Linderina pennispora</name>
    <dbReference type="NCBI Taxonomy" id="61395"/>
    <lineage>
        <taxon>Eukaryota</taxon>
        <taxon>Fungi</taxon>
        <taxon>Fungi incertae sedis</taxon>
        <taxon>Zoopagomycota</taxon>
        <taxon>Kickxellomycotina</taxon>
        <taxon>Kickxellomycetes</taxon>
        <taxon>Kickxellales</taxon>
        <taxon>Kickxellaceae</taxon>
        <taxon>Linderina</taxon>
    </lineage>
</organism>
<evidence type="ECO:0000259" key="6">
    <source>
        <dbReference type="PROSITE" id="PS50089"/>
    </source>
</evidence>
<keyword evidence="1" id="KW-0479">Metal-binding</keyword>
<evidence type="ECO:0000313" key="9">
    <source>
        <dbReference type="Proteomes" id="UP000193922"/>
    </source>
</evidence>
<dbReference type="InterPro" id="IPR011011">
    <property type="entry name" value="Znf_FYVE_PHD"/>
</dbReference>
<dbReference type="AlphaFoldDB" id="A0A1Y1W2W5"/>
<dbReference type="PROSITE" id="PS50178">
    <property type="entry name" value="ZF_FYVE"/>
    <property type="match status" value="1"/>
</dbReference>
<feature type="region of interest" description="Disordered" evidence="5">
    <location>
        <begin position="115"/>
        <end position="163"/>
    </location>
</feature>
<dbReference type="InterPro" id="IPR055111">
    <property type="entry name" value="RNF34_RFFL_HeH"/>
</dbReference>
<reference evidence="8 9" key="1">
    <citation type="submission" date="2016-07" db="EMBL/GenBank/DDBJ databases">
        <title>Pervasive Adenine N6-methylation of Active Genes in Fungi.</title>
        <authorList>
            <consortium name="DOE Joint Genome Institute"/>
            <person name="Mondo S.J."/>
            <person name="Dannebaum R.O."/>
            <person name="Kuo R.C."/>
            <person name="Labutti K."/>
            <person name="Haridas S."/>
            <person name="Kuo A."/>
            <person name="Salamov A."/>
            <person name="Ahrendt S.R."/>
            <person name="Lipzen A."/>
            <person name="Sullivan W."/>
            <person name="Andreopoulos W.B."/>
            <person name="Clum A."/>
            <person name="Lindquist E."/>
            <person name="Daum C."/>
            <person name="Ramamoorthy G.K."/>
            <person name="Gryganskyi A."/>
            <person name="Culley D."/>
            <person name="Magnuson J.K."/>
            <person name="James T.Y."/>
            <person name="O'Malley M.A."/>
            <person name="Stajich J.E."/>
            <person name="Spatafora J.W."/>
            <person name="Visel A."/>
            <person name="Grigoriev I.V."/>
        </authorList>
    </citation>
    <scope>NUCLEOTIDE SEQUENCE [LARGE SCALE GENOMIC DNA]</scope>
    <source>
        <strain evidence="8 9">ATCC 12442</strain>
    </source>
</reference>
<dbReference type="Pfam" id="PF01363">
    <property type="entry name" value="FYVE"/>
    <property type="match status" value="1"/>
</dbReference>
<dbReference type="GO" id="GO:0008270">
    <property type="term" value="F:zinc ion binding"/>
    <property type="evidence" value="ECO:0007669"/>
    <property type="project" value="UniProtKB-KW"/>
</dbReference>
<feature type="domain" description="RING-type" evidence="6">
    <location>
        <begin position="338"/>
        <end position="378"/>
    </location>
</feature>
<gene>
    <name evidence="8" type="ORF">DL89DRAFT_285513</name>
</gene>
<dbReference type="Gene3D" id="3.30.40.10">
    <property type="entry name" value="Zinc/RING finger domain, C3HC4 (zinc finger)"/>
    <property type="match status" value="2"/>
</dbReference>
<accession>A0A1Y1W2W5</accession>
<dbReference type="SMART" id="SM00064">
    <property type="entry name" value="FYVE"/>
    <property type="match status" value="1"/>
</dbReference>
<sequence>MRDANSQTYELAVPLEKNLYSACPGCGLTFNLLRRKHNCVNCGQVVCSDCNKNKWYLPKYGLSTPVSCCTTCDRNLRLSIRSKSELEQCAIRDLRLYLQLYGLYNPRRMLEKTDPRSCHLQPLPDAPDERSKVPQLAAAPVRRRTHSREQPRGSSGNWDQMFSSIGEDIGRGMANIGQQFESLFDEDQSRRSHGGGTYEQVPAYDSNTFPRSRPAHPRQPPRQQPPPEPQSRPRSAQGPAQPAAQPAARPATQPATRPKSQPTKPAAKAVVIPEIKDLVNDNTDVSTLSAKQLKLLLHKHRVDYTHIVEKHELVERVERLVANTRLEMGRESNDNDLCKICWDEATNCVFLNCGHMCTCLECGEQIFKSERKECPICREHIARIVHVFRA</sequence>
<feature type="domain" description="FYVE-type" evidence="7">
    <location>
        <begin position="17"/>
        <end position="77"/>
    </location>
</feature>
<feature type="compositionally biased region" description="Low complexity" evidence="5">
    <location>
        <begin position="232"/>
        <end position="258"/>
    </location>
</feature>
<dbReference type="GeneID" id="63806475"/>
<feature type="compositionally biased region" description="Pro residues" evidence="5">
    <location>
        <begin position="217"/>
        <end position="230"/>
    </location>
</feature>
<evidence type="ECO:0000259" key="7">
    <source>
        <dbReference type="PROSITE" id="PS50178"/>
    </source>
</evidence>
<dbReference type="InterPro" id="IPR001841">
    <property type="entry name" value="Znf_RING"/>
</dbReference>
<dbReference type="OrthoDB" id="3045089at2759"/>
<dbReference type="InterPro" id="IPR051728">
    <property type="entry name" value="RING-FYVE_E3_ubiquitin-ligase"/>
</dbReference>
<evidence type="ECO:0000256" key="5">
    <source>
        <dbReference type="SAM" id="MobiDB-lite"/>
    </source>
</evidence>
<evidence type="ECO:0000313" key="8">
    <source>
        <dbReference type="EMBL" id="ORX67484.1"/>
    </source>
</evidence>
<keyword evidence="2 4" id="KW-0863">Zinc-finger</keyword>
<dbReference type="InterPro" id="IPR013083">
    <property type="entry name" value="Znf_RING/FYVE/PHD"/>
</dbReference>
<dbReference type="PANTHER" id="PTHR14879:SF5">
    <property type="entry name" value="RING-TYPE DOMAIN-CONTAINING PROTEIN"/>
    <property type="match status" value="1"/>
</dbReference>
<evidence type="ECO:0000256" key="4">
    <source>
        <dbReference type="PROSITE-ProRule" id="PRU00175"/>
    </source>
</evidence>
<evidence type="ECO:0000256" key="3">
    <source>
        <dbReference type="ARBA" id="ARBA00022833"/>
    </source>
</evidence>
<dbReference type="PANTHER" id="PTHR14879">
    <property type="entry name" value="CASPASE REGULATOR, RING FINGER DOMAIN-CONTAINING"/>
    <property type="match status" value="1"/>
</dbReference>
<feature type="compositionally biased region" description="Polar residues" evidence="5">
    <location>
        <begin position="152"/>
        <end position="163"/>
    </location>
</feature>
<dbReference type="RefSeq" id="XP_040741371.1">
    <property type="nucleotide sequence ID" value="XM_040889827.1"/>
</dbReference>
<dbReference type="SUPFAM" id="SSF57850">
    <property type="entry name" value="RING/U-box"/>
    <property type="match status" value="1"/>
</dbReference>
<dbReference type="EMBL" id="MCFD01000012">
    <property type="protein sequence ID" value="ORX67484.1"/>
    <property type="molecule type" value="Genomic_DNA"/>
</dbReference>
<dbReference type="InterPro" id="IPR017455">
    <property type="entry name" value="Znf_FYVE-rel"/>
</dbReference>
<dbReference type="Proteomes" id="UP000193922">
    <property type="component" value="Unassembled WGS sequence"/>
</dbReference>
<keyword evidence="9" id="KW-1185">Reference proteome</keyword>
<feature type="region of interest" description="Disordered" evidence="5">
    <location>
        <begin position="186"/>
        <end position="267"/>
    </location>
</feature>
<name>A0A1Y1W2W5_9FUNG</name>
<proteinExistence type="predicted"/>
<dbReference type="SUPFAM" id="SSF57903">
    <property type="entry name" value="FYVE/PHD zinc finger"/>
    <property type="match status" value="1"/>
</dbReference>
<dbReference type="Pfam" id="PF22968">
    <property type="entry name" value="RNF34L-like_3rd"/>
    <property type="match status" value="1"/>
</dbReference>
<evidence type="ECO:0000256" key="2">
    <source>
        <dbReference type="ARBA" id="ARBA00022771"/>
    </source>
</evidence>
<dbReference type="InterPro" id="IPR000306">
    <property type="entry name" value="Znf_FYVE"/>
</dbReference>
<evidence type="ECO:0008006" key="10">
    <source>
        <dbReference type="Google" id="ProtNLM"/>
    </source>
</evidence>
<dbReference type="Pfam" id="PF13920">
    <property type="entry name" value="zf-C3HC4_3"/>
    <property type="match status" value="1"/>
</dbReference>
<dbReference type="PROSITE" id="PS50089">
    <property type="entry name" value="ZF_RING_2"/>
    <property type="match status" value="1"/>
</dbReference>
<keyword evidence="3" id="KW-0862">Zinc</keyword>
<comment type="caution">
    <text evidence="8">The sequence shown here is derived from an EMBL/GenBank/DDBJ whole genome shotgun (WGS) entry which is preliminary data.</text>
</comment>
<protein>
    <recommendedName>
        <fullName evidence="10">RING-type domain-containing protein</fullName>
    </recommendedName>
</protein>
<evidence type="ECO:0000256" key="1">
    <source>
        <dbReference type="ARBA" id="ARBA00022723"/>
    </source>
</evidence>